<dbReference type="GO" id="GO:0005737">
    <property type="term" value="C:cytoplasm"/>
    <property type="evidence" value="ECO:0007669"/>
    <property type="project" value="TreeGrafter"/>
</dbReference>
<dbReference type="GO" id="GO:0008080">
    <property type="term" value="F:N-acetyltransferase activity"/>
    <property type="evidence" value="ECO:0007669"/>
    <property type="project" value="InterPro"/>
</dbReference>
<keyword evidence="1 4" id="KW-0808">Transferase</keyword>
<dbReference type="EMBL" id="ATHJ01000105">
    <property type="protein sequence ID" value="EPR35824.1"/>
    <property type="molecule type" value="Genomic_DNA"/>
</dbReference>
<dbReference type="CDD" id="cd04301">
    <property type="entry name" value="NAT_SF"/>
    <property type="match status" value="1"/>
</dbReference>
<evidence type="ECO:0000313" key="4">
    <source>
        <dbReference type="EMBL" id="EPR35824.1"/>
    </source>
</evidence>
<dbReference type="PANTHER" id="PTHR43626:SF4">
    <property type="entry name" value="GCN5-RELATED N-ACETYLTRANSFERASE 2, CHLOROPLASTIC"/>
    <property type="match status" value="1"/>
</dbReference>
<evidence type="ECO:0000256" key="1">
    <source>
        <dbReference type="ARBA" id="ARBA00022679"/>
    </source>
</evidence>
<dbReference type="InterPro" id="IPR045039">
    <property type="entry name" value="NSI-like"/>
</dbReference>
<keyword evidence="5" id="KW-1185">Reference proteome</keyword>
<proteinExistence type="predicted"/>
<dbReference type="InterPro" id="IPR000182">
    <property type="entry name" value="GNAT_dom"/>
</dbReference>
<dbReference type="eggNOG" id="COG1246">
    <property type="taxonomic scope" value="Bacteria"/>
</dbReference>
<evidence type="ECO:0000256" key="2">
    <source>
        <dbReference type="ARBA" id="ARBA00023315"/>
    </source>
</evidence>
<organism evidence="4 5">
    <name type="scientific">Desulfococcus multivorans DSM 2059</name>
    <dbReference type="NCBI Taxonomy" id="1121405"/>
    <lineage>
        <taxon>Bacteria</taxon>
        <taxon>Pseudomonadati</taxon>
        <taxon>Thermodesulfobacteriota</taxon>
        <taxon>Desulfobacteria</taxon>
        <taxon>Desulfobacterales</taxon>
        <taxon>Desulfococcaceae</taxon>
        <taxon>Desulfococcus</taxon>
    </lineage>
</organism>
<dbReference type="RefSeq" id="WP_020877640.1">
    <property type="nucleotide sequence ID" value="NZ_ATHJ01000105.1"/>
</dbReference>
<dbReference type="PANTHER" id="PTHR43626">
    <property type="entry name" value="ACYL-COA N-ACYLTRANSFERASE"/>
    <property type="match status" value="1"/>
</dbReference>
<dbReference type="SUPFAM" id="SSF55729">
    <property type="entry name" value="Acyl-CoA N-acyltransferases (Nat)"/>
    <property type="match status" value="1"/>
</dbReference>
<keyword evidence="2" id="KW-0012">Acyltransferase</keyword>
<dbReference type="PROSITE" id="PS51186">
    <property type="entry name" value="GNAT"/>
    <property type="match status" value="1"/>
</dbReference>
<dbReference type="InterPro" id="IPR016181">
    <property type="entry name" value="Acyl_CoA_acyltransferase"/>
</dbReference>
<dbReference type="NCBIfam" id="NF005840">
    <property type="entry name" value="PRK07757.1"/>
    <property type="match status" value="1"/>
</dbReference>
<reference evidence="4 5" key="1">
    <citation type="journal article" date="2013" name="Genome Announc.">
        <title>Draft genome sequences for three mercury-methylating, sulfate-reducing bacteria.</title>
        <authorList>
            <person name="Brown S.D."/>
            <person name="Hurt R.A.Jr."/>
            <person name="Gilmour C.C."/>
            <person name="Elias D.A."/>
        </authorList>
    </citation>
    <scope>NUCLEOTIDE SEQUENCE [LARGE SCALE GENOMIC DNA]</scope>
    <source>
        <strain evidence="4 5">DSM 2059</strain>
    </source>
</reference>
<dbReference type="Pfam" id="PF13508">
    <property type="entry name" value="Acetyltransf_7"/>
    <property type="match status" value="1"/>
</dbReference>
<sequence>MIIRKAVINDVPRIHRLLQYYGLKGELLPRPLSRLYDHLRDFWVCEDDEGGAGIVGCCALQFCWADLAEIRSLAVLPEFGGRKIGTRLTEKALDEARRYRIRRVFTLTYRPGFFRRLGFVPIDRAALPLKIWSDCITCVQFPNCDENAMILALGNDTPDSAEESSDQE</sequence>
<gene>
    <name evidence="4" type="ORF">dsmv_0529</name>
</gene>
<dbReference type="Proteomes" id="UP000014977">
    <property type="component" value="Unassembled WGS sequence"/>
</dbReference>
<comment type="caution">
    <text evidence="4">The sequence shown here is derived from an EMBL/GenBank/DDBJ whole genome shotgun (WGS) entry which is preliminary data.</text>
</comment>
<accession>S7UPA9</accession>
<evidence type="ECO:0000259" key="3">
    <source>
        <dbReference type="PROSITE" id="PS51186"/>
    </source>
</evidence>
<dbReference type="STRING" id="897.B2D07_15295"/>
<evidence type="ECO:0000313" key="5">
    <source>
        <dbReference type="Proteomes" id="UP000014977"/>
    </source>
</evidence>
<name>S7UPA9_DESML</name>
<protein>
    <submittedName>
        <fullName evidence="4">GCN5-related N-acetyltransferase</fullName>
    </submittedName>
</protein>
<dbReference type="AlphaFoldDB" id="S7UPA9"/>
<dbReference type="Gene3D" id="3.40.630.30">
    <property type="match status" value="1"/>
</dbReference>
<feature type="domain" description="N-acetyltransferase" evidence="3">
    <location>
        <begin position="1"/>
        <end position="154"/>
    </location>
</feature>